<dbReference type="InterPro" id="IPR001965">
    <property type="entry name" value="Znf_PHD"/>
</dbReference>
<dbReference type="Gene3D" id="6.10.140.1740">
    <property type="match status" value="1"/>
</dbReference>
<gene>
    <name evidence="13" type="ORF">CYY_004149</name>
</gene>
<evidence type="ECO:0000256" key="4">
    <source>
        <dbReference type="ARBA" id="ARBA00022771"/>
    </source>
</evidence>
<sequence length="251" mass="28393">MYQGKGTYLENYLDTISTLPSELNRNFALIKELDFRSHELTEKLERLKSSLVVNSSSTRRAIHDILDEKQSKILKSELKAITEYADEKVELANQTYDLLDRNIRKLDIDLKKFETELEAAEEEKKRKKSKQSNEVGSTPNKKGKAARDSLSSSNTGSVSSRKKANAEMPSLSSANGIDARVFNANPNDIDMAIDPNEPTYCFCNRVSFGEMVGCENPDCKIEWFHFECVGLTSTPKGKWYCPDCSKKRLKA</sequence>
<feature type="region of interest" description="Disordered" evidence="11">
    <location>
        <begin position="122"/>
        <end position="170"/>
    </location>
</feature>
<dbReference type="OrthoDB" id="5411773at2759"/>
<keyword evidence="4 9" id="KW-0863">Zinc-finger</keyword>
<dbReference type="InterPro" id="IPR028651">
    <property type="entry name" value="ING_fam"/>
</dbReference>
<accession>A0A8J4V5H3</accession>
<dbReference type="InterPro" id="IPR019786">
    <property type="entry name" value="Zinc_finger_PHD-type_CS"/>
</dbReference>
<comment type="caution">
    <text evidence="13">The sequence shown here is derived from an EMBL/GenBank/DDBJ whole genome shotgun (WGS) entry which is preliminary data.</text>
</comment>
<evidence type="ECO:0000313" key="14">
    <source>
        <dbReference type="Proteomes" id="UP000695562"/>
    </source>
</evidence>
<comment type="domain">
    <text evidence="10">The PHD-type zinc finger mediates the binding to H3K4me3.</text>
</comment>
<feature type="binding site" evidence="8">
    <location>
        <position position="241"/>
    </location>
    <ligand>
        <name>Zn(2+)</name>
        <dbReference type="ChEBI" id="CHEBI:29105"/>
        <label>2</label>
    </ligand>
</feature>
<feature type="domain" description="PHD-type" evidence="12">
    <location>
        <begin position="198"/>
        <end position="247"/>
    </location>
</feature>
<dbReference type="SMART" id="SM00249">
    <property type="entry name" value="PHD"/>
    <property type="match status" value="1"/>
</dbReference>
<comment type="subunit">
    <text evidence="10">Component of an histone acetyltransferase complex. Interacts with H3K4me3 and to a lesser extent with H3K4me2.</text>
</comment>
<feature type="binding site" evidence="8">
    <location>
        <position position="203"/>
    </location>
    <ligand>
        <name>Zn(2+)</name>
        <dbReference type="ChEBI" id="CHEBI:29105"/>
        <label>1</label>
    </ligand>
</feature>
<dbReference type="InterPro" id="IPR024610">
    <property type="entry name" value="ING_N_histone-binding"/>
</dbReference>
<dbReference type="Gene3D" id="3.30.40.10">
    <property type="entry name" value="Zinc/RING finger domain, C3HC4 (zinc finger)"/>
    <property type="match status" value="1"/>
</dbReference>
<feature type="binding site" evidence="8">
    <location>
        <position position="201"/>
    </location>
    <ligand>
        <name>Zn(2+)</name>
        <dbReference type="ChEBI" id="CHEBI:29105"/>
        <label>1</label>
    </ligand>
</feature>
<dbReference type="SMART" id="SM01408">
    <property type="entry name" value="ING"/>
    <property type="match status" value="1"/>
</dbReference>
<reference evidence="13" key="1">
    <citation type="submission" date="2020-01" db="EMBL/GenBank/DDBJ databases">
        <title>Development of genomics and gene disruption for Polysphondylium violaceum indicates a role for the polyketide synthase stlB in stalk morphogenesis.</title>
        <authorList>
            <person name="Narita B."/>
            <person name="Kawabe Y."/>
            <person name="Kin K."/>
            <person name="Saito T."/>
            <person name="Gibbs R."/>
            <person name="Kuspa A."/>
            <person name="Muzny D."/>
            <person name="Queller D."/>
            <person name="Richards S."/>
            <person name="Strassman J."/>
            <person name="Sucgang R."/>
            <person name="Worley K."/>
            <person name="Schaap P."/>
        </authorList>
    </citation>
    <scope>NUCLEOTIDE SEQUENCE</scope>
    <source>
        <strain evidence="13">QSvi11</strain>
    </source>
</reference>
<dbReference type="AlphaFoldDB" id="A0A8J4V5H3"/>
<dbReference type="GO" id="GO:0008270">
    <property type="term" value="F:zinc ion binding"/>
    <property type="evidence" value="ECO:0007669"/>
    <property type="project" value="UniProtKB-KW"/>
</dbReference>
<dbReference type="Proteomes" id="UP000695562">
    <property type="component" value="Unassembled WGS sequence"/>
</dbReference>
<evidence type="ECO:0000256" key="11">
    <source>
        <dbReference type="SAM" id="MobiDB-lite"/>
    </source>
</evidence>
<dbReference type="CDD" id="cd16859">
    <property type="entry name" value="ING_ING4_5"/>
    <property type="match status" value="1"/>
</dbReference>
<protein>
    <recommendedName>
        <fullName evidence="10">Inhibitor of growth protein</fullName>
    </recommendedName>
</protein>
<feature type="binding site" evidence="8">
    <location>
        <position position="214"/>
    </location>
    <ligand>
        <name>Zn(2+)</name>
        <dbReference type="ChEBI" id="CHEBI:29105"/>
        <label>2</label>
    </ligand>
</feature>
<dbReference type="PANTHER" id="PTHR10333:SF42">
    <property type="entry name" value="INHIBITOR OF GROWTH PROTEIN 5"/>
    <property type="match status" value="1"/>
</dbReference>
<keyword evidence="7 10" id="KW-0539">Nucleus</keyword>
<evidence type="ECO:0000256" key="5">
    <source>
        <dbReference type="ARBA" id="ARBA00022833"/>
    </source>
</evidence>
<feature type="binding site" evidence="8">
    <location>
        <position position="219"/>
    </location>
    <ligand>
        <name>Zn(2+)</name>
        <dbReference type="ChEBI" id="CHEBI:29105"/>
        <label>2</label>
    </ligand>
</feature>
<dbReference type="EMBL" id="AJWJ01000142">
    <property type="protein sequence ID" value="KAF2074522.1"/>
    <property type="molecule type" value="Genomic_DNA"/>
</dbReference>
<comment type="similarity">
    <text evidence="2 10">Belongs to the ING family.</text>
</comment>
<dbReference type="InterPro" id="IPR059153">
    <property type="entry name" value="NSD_PHD-1st"/>
</dbReference>
<comment type="function">
    <text evidence="10">Component of an histone acetyltransferase complex.</text>
</comment>
<dbReference type="GO" id="GO:0006325">
    <property type="term" value="P:chromatin organization"/>
    <property type="evidence" value="ECO:0007669"/>
    <property type="project" value="UniProtKB-KW"/>
</dbReference>
<dbReference type="SUPFAM" id="SSF57903">
    <property type="entry name" value="FYVE/PHD zinc finger"/>
    <property type="match status" value="1"/>
</dbReference>
<dbReference type="FunFam" id="3.30.40.10:FF:000016">
    <property type="entry name" value="Inhibitor of growth protein"/>
    <property type="match status" value="1"/>
</dbReference>
<dbReference type="InterPro" id="IPR011011">
    <property type="entry name" value="Znf_FYVE_PHD"/>
</dbReference>
<dbReference type="Pfam" id="PF23011">
    <property type="entry name" value="PHD-1st_NSD"/>
    <property type="match status" value="1"/>
</dbReference>
<keyword evidence="3 8" id="KW-0479">Metal-binding</keyword>
<evidence type="ECO:0000259" key="12">
    <source>
        <dbReference type="PROSITE" id="PS50016"/>
    </source>
</evidence>
<dbReference type="GO" id="GO:0006355">
    <property type="term" value="P:regulation of DNA-templated transcription"/>
    <property type="evidence" value="ECO:0007669"/>
    <property type="project" value="TreeGrafter"/>
</dbReference>
<evidence type="ECO:0000256" key="10">
    <source>
        <dbReference type="RuleBase" id="RU361213"/>
    </source>
</evidence>
<organism evidence="13 14">
    <name type="scientific">Polysphondylium violaceum</name>
    <dbReference type="NCBI Taxonomy" id="133409"/>
    <lineage>
        <taxon>Eukaryota</taxon>
        <taxon>Amoebozoa</taxon>
        <taxon>Evosea</taxon>
        <taxon>Eumycetozoa</taxon>
        <taxon>Dictyostelia</taxon>
        <taxon>Dictyosteliales</taxon>
        <taxon>Dictyosteliaceae</taxon>
        <taxon>Polysphondylium</taxon>
    </lineage>
</organism>
<feature type="binding site" evidence="8">
    <location>
        <position position="225"/>
    </location>
    <ligand>
        <name>Zn(2+)</name>
        <dbReference type="ChEBI" id="CHEBI:29105"/>
        <label>1</label>
    </ligand>
</feature>
<dbReference type="CDD" id="cd15587">
    <property type="entry name" value="PHD_Yng1p_like"/>
    <property type="match status" value="1"/>
</dbReference>
<evidence type="ECO:0000256" key="2">
    <source>
        <dbReference type="ARBA" id="ARBA00010210"/>
    </source>
</evidence>
<evidence type="ECO:0000256" key="3">
    <source>
        <dbReference type="ARBA" id="ARBA00022723"/>
    </source>
</evidence>
<proteinExistence type="inferred from homology"/>
<name>A0A8J4V5H3_9MYCE</name>
<feature type="binding site" evidence="8">
    <location>
        <position position="228"/>
    </location>
    <ligand>
        <name>Zn(2+)</name>
        <dbReference type="ChEBI" id="CHEBI:29105"/>
        <label>1</label>
    </ligand>
</feature>
<dbReference type="Pfam" id="PF12998">
    <property type="entry name" value="ING"/>
    <property type="match status" value="1"/>
</dbReference>
<dbReference type="PROSITE" id="PS50016">
    <property type="entry name" value="ZF_PHD_2"/>
    <property type="match status" value="1"/>
</dbReference>
<evidence type="ECO:0000256" key="6">
    <source>
        <dbReference type="ARBA" id="ARBA00022853"/>
    </source>
</evidence>
<comment type="subcellular location">
    <subcellularLocation>
        <location evidence="1 10">Nucleus</location>
    </subcellularLocation>
</comment>
<keyword evidence="5 8" id="KW-0862">Zinc</keyword>
<dbReference type="InterPro" id="IPR013083">
    <property type="entry name" value="Znf_RING/FYVE/PHD"/>
</dbReference>
<feature type="binding site" evidence="8">
    <location>
        <position position="244"/>
    </location>
    <ligand>
        <name>Zn(2+)</name>
        <dbReference type="ChEBI" id="CHEBI:29105"/>
        <label>2</label>
    </ligand>
</feature>
<dbReference type="GO" id="GO:0005634">
    <property type="term" value="C:nucleus"/>
    <property type="evidence" value="ECO:0007669"/>
    <property type="project" value="UniProtKB-SubCell"/>
</dbReference>
<keyword evidence="14" id="KW-1185">Reference proteome</keyword>
<evidence type="ECO:0000256" key="9">
    <source>
        <dbReference type="PROSITE-ProRule" id="PRU00146"/>
    </source>
</evidence>
<evidence type="ECO:0000256" key="8">
    <source>
        <dbReference type="PIRSR" id="PIRSR628651-51"/>
    </source>
</evidence>
<dbReference type="PROSITE" id="PS01359">
    <property type="entry name" value="ZF_PHD_1"/>
    <property type="match status" value="1"/>
</dbReference>
<keyword evidence="6 10" id="KW-0156">Chromatin regulator</keyword>
<evidence type="ECO:0000256" key="1">
    <source>
        <dbReference type="ARBA" id="ARBA00004123"/>
    </source>
</evidence>
<dbReference type="InterPro" id="IPR019787">
    <property type="entry name" value="Znf_PHD-finger"/>
</dbReference>
<evidence type="ECO:0000313" key="13">
    <source>
        <dbReference type="EMBL" id="KAF2074522.1"/>
    </source>
</evidence>
<feature type="compositionally biased region" description="Low complexity" evidence="11">
    <location>
        <begin position="149"/>
        <end position="159"/>
    </location>
</feature>
<dbReference type="PANTHER" id="PTHR10333">
    <property type="entry name" value="INHIBITOR OF GROWTH PROTEIN"/>
    <property type="match status" value="1"/>
</dbReference>
<evidence type="ECO:0000256" key="7">
    <source>
        <dbReference type="ARBA" id="ARBA00023242"/>
    </source>
</evidence>